<dbReference type="RefSeq" id="WP_168091572.1">
    <property type="nucleotide sequence ID" value="NZ_JAATER010000030.1"/>
</dbReference>
<organism evidence="3 4">
    <name type="scientific">Streptomyces telluris</name>
    <dbReference type="NCBI Taxonomy" id="2720021"/>
    <lineage>
        <taxon>Bacteria</taxon>
        <taxon>Bacillati</taxon>
        <taxon>Actinomycetota</taxon>
        <taxon>Actinomycetes</taxon>
        <taxon>Kitasatosporales</taxon>
        <taxon>Streptomycetaceae</taxon>
        <taxon>Streptomyces</taxon>
    </lineage>
</organism>
<dbReference type="Proteomes" id="UP001142374">
    <property type="component" value="Unassembled WGS sequence"/>
</dbReference>
<evidence type="ECO:0000256" key="1">
    <source>
        <dbReference type="SAM" id="MobiDB-lite"/>
    </source>
</evidence>
<keyword evidence="2" id="KW-1133">Transmembrane helix</keyword>
<evidence type="ECO:0000313" key="4">
    <source>
        <dbReference type="Proteomes" id="UP001142374"/>
    </source>
</evidence>
<dbReference type="Pfam" id="PF06197">
    <property type="entry name" value="DUF998"/>
    <property type="match status" value="1"/>
</dbReference>
<accession>A0A9X2LG37</accession>
<keyword evidence="2" id="KW-0812">Transmembrane</keyword>
<feature type="transmembrane region" description="Helical" evidence="2">
    <location>
        <begin position="34"/>
        <end position="54"/>
    </location>
</feature>
<sequence>MPDAPLAPRSQEAGTRPAPAAAGARAAAREPRPAWLLAAAAVAYNAWLLEFVLPTGLDARHSYVSELYAADQRFHGLFGAIEIVTALLVAAGAAPLPRPPGSSRRVLASRWSLVAFAASSVADVIVPMRCAPSVNSACEVVNPLHTATSALAHAALFASMALMVAAAAGGTRWPLVRRWGPWVLAAALTAALLTVGPLLGRPGWHGVPQRAHLVLVGVWLALLAASFGGLGRTGRHRST</sequence>
<gene>
    <name evidence="3" type="ORF">NQU55_11540</name>
</gene>
<evidence type="ECO:0000256" key="2">
    <source>
        <dbReference type="SAM" id="Phobius"/>
    </source>
</evidence>
<name>A0A9X2LG37_9ACTN</name>
<comment type="caution">
    <text evidence="3">The sequence shown here is derived from an EMBL/GenBank/DDBJ whole genome shotgun (WGS) entry which is preliminary data.</text>
</comment>
<feature type="transmembrane region" description="Helical" evidence="2">
    <location>
        <begin position="211"/>
        <end position="230"/>
    </location>
</feature>
<keyword evidence="4" id="KW-1185">Reference proteome</keyword>
<feature type="transmembrane region" description="Helical" evidence="2">
    <location>
        <begin position="146"/>
        <end position="167"/>
    </location>
</feature>
<dbReference type="EMBL" id="JANIID010000008">
    <property type="protein sequence ID" value="MCQ8770411.1"/>
    <property type="molecule type" value="Genomic_DNA"/>
</dbReference>
<reference evidence="3" key="1">
    <citation type="submission" date="2022-06" db="EMBL/GenBank/DDBJ databases">
        <title>WGS of actinobacteria.</title>
        <authorList>
            <person name="Thawai C."/>
        </authorList>
    </citation>
    <scope>NUCLEOTIDE SEQUENCE</scope>
    <source>
        <strain evidence="3">AA8</strain>
    </source>
</reference>
<dbReference type="InterPro" id="IPR009339">
    <property type="entry name" value="DUF998"/>
</dbReference>
<proteinExistence type="predicted"/>
<evidence type="ECO:0000313" key="3">
    <source>
        <dbReference type="EMBL" id="MCQ8770411.1"/>
    </source>
</evidence>
<dbReference type="AlphaFoldDB" id="A0A9X2LG37"/>
<feature type="region of interest" description="Disordered" evidence="1">
    <location>
        <begin position="1"/>
        <end position="24"/>
    </location>
</feature>
<feature type="compositionally biased region" description="Low complexity" evidence="1">
    <location>
        <begin position="13"/>
        <end position="24"/>
    </location>
</feature>
<feature type="transmembrane region" description="Helical" evidence="2">
    <location>
        <begin position="179"/>
        <end position="199"/>
    </location>
</feature>
<feature type="transmembrane region" description="Helical" evidence="2">
    <location>
        <begin position="74"/>
        <end position="96"/>
    </location>
</feature>
<protein>
    <submittedName>
        <fullName evidence="3">DUF998 domain-containing protein</fullName>
    </submittedName>
</protein>
<keyword evidence="2" id="KW-0472">Membrane</keyword>